<reference evidence="9 10" key="1">
    <citation type="submission" date="2024-03" db="EMBL/GenBank/DDBJ databases">
        <title>A Dehalogenimonas Isolated from Estuarine Sediments Dihaloeliminates Chlorinated Alkanes.</title>
        <authorList>
            <person name="Yang Y."/>
            <person name="Wang H."/>
        </authorList>
    </citation>
    <scope>NUCLEOTIDE SEQUENCE [LARGE SCALE GENOMIC DNA]</scope>
    <source>
        <strain evidence="9 10">W</strain>
    </source>
</reference>
<keyword evidence="3 5" id="KW-0689">Ribosomal protein</keyword>
<comment type="subunit">
    <text evidence="5">Part of the 50S ribosomal subunit; part of the 5S rRNA/L5/L18/L25 subcomplex. Contacts the 5S rRNA. Binds to the 5S rRNA independently of L5 and L18.</text>
</comment>
<gene>
    <name evidence="5" type="primary">rplY</name>
    <name evidence="5" type="synonym">ctc</name>
    <name evidence="9" type="ORF">V8247_03250</name>
</gene>
<sequence length="211" mass="22662">MDKIVLSISQREATGQKNRFLRRDGFTPCHIYGHNIASETVQADSAALEHVIATAGNTRLVALEEAGKQPRMVFIREIQRTPVGSNVLHVDFYQVKMTEKLTARVPLHLVGEAPALKSKGRLLAHPIDHVDVESLPADIPASIAVDISVLATLDDAIHVKDLPLNKKVTMLTDPDALVAKVNEPTVKAEAEEAGATAEAPEAEGAGAEDNS</sequence>
<evidence type="ECO:0000256" key="2">
    <source>
        <dbReference type="ARBA" id="ARBA00022884"/>
    </source>
</evidence>
<dbReference type="InterPro" id="IPR020930">
    <property type="entry name" value="Ribosomal_uL5_bac-type"/>
</dbReference>
<dbReference type="HAMAP" id="MF_01334">
    <property type="entry name" value="Ribosomal_bL25_CTC"/>
    <property type="match status" value="1"/>
</dbReference>
<name>A0ABZ2J502_9CHLR</name>
<dbReference type="InterPro" id="IPR037121">
    <property type="entry name" value="Ribosomal_bL25_C"/>
</dbReference>
<keyword evidence="2 5" id="KW-0694">RNA-binding</keyword>
<feature type="region of interest" description="Disordered" evidence="6">
    <location>
        <begin position="187"/>
        <end position="211"/>
    </location>
</feature>
<dbReference type="InterPro" id="IPR020056">
    <property type="entry name" value="Rbsml_bL25/Gln-tRNA_synth_N"/>
</dbReference>
<dbReference type="CDD" id="cd00495">
    <property type="entry name" value="Ribosomal_L25_TL5_CTC"/>
    <property type="match status" value="1"/>
</dbReference>
<evidence type="ECO:0000256" key="4">
    <source>
        <dbReference type="ARBA" id="ARBA00023274"/>
    </source>
</evidence>
<dbReference type="NCBIfam" id="TIGR00731">
    <property type="entry name" value="bL25_bact_ctc"/>
    <property type="match status" value="1"/>
</dbReference>
<keyword evidence="10" id="KW-1185">Reference proteome</keyword>
<dbReference type="EMBL" id="CP146612">
    <property type="protein sequence ID" value="WWX25992.1"/>
    <property type="molecule type" value="Genomic_DNA"/>
</dbReference>
<dbReference type="PANTHER" id="PTHR33284">
    <property type="entry name" value="RIBOSOMAL PROTEIN L25/GLN-TRNA SYNTHETASE, ANTI-CODON-BINDING DOMAIN-CONTAINING PROTEIN"/>
    <property type="match status" value="1"/>
</dbReference>
<dbReference type="InterPro" id="IPR001021">
    <property type="entry name" value="Ribosomal_bL25_long"/>
</dbReference>
<dbReference type="InterPro" id="IPR011035">
    <property type="entry name" value="Ribosomal_bL25/Gln-tRNA_synth"/>
</dbReference>
<evidence type="ECO:0000259" key="7">
    <source>
        <dbReference type="Pfam" id="PF01386"/>
    </source>
</evidence>
<keyword evidence="1 5" id="KW-0699">rRNA-binding</keyword>
<dbReference type="Pfam" id="PF14693">
    <property type="entry name" value="Ribosomal_TL5_C"/>
    <property type="match status" value="1"/>
</dbReference>
<proteinExistence type="inferred from homology"/>
<comment type="similarity">
    <text evidence="5">Belongs to the bacterial ribosomal protein bL25 family. CTC subfamily.</text>
</comment>
<feature type="domain" description="Large ribosomal subunit protein bL25 L25" evidence="7">
    <location>
        <begin position="6"/>
        <end position="92"/>
    </location>
</feature>
<evidence type="ECO:0000313" key="10">
    <source>
        <dbReference type="Proteomes" id="UP001375370"/>
    </source>
</evidence>
<comment type="function">
    <text evidence="5">This is one of the proteins that binds to the 5S RNA in the ribosome where it forms part of the central protuberance.</text>
</comment>
<evidence type="ECO:0000256" key="6">
    <source>
        <dbReference type="SAM" id="MobiDB-lite"/>
    </source>
</evidence>
<dbReference type="Pfam" id="PF01386">
    <property type="entry name" value="Ribosomal_L25p"/>
    <property type="match status" value="1"/>
</dbReference>
<evidence type="ECO:0000313" key="9">
    <source>
        <dbReference type="EMBL" id="WWX25992.1"/>
    </source>
</evidence>
<evidence type="ECO:0000256" key="5">
    <source>
        <dbReference type="HAMAP-Rule" id="MF_01334"/>
    </source>
</evidence>
<dbReference type="PANTHER" id="PTHR33284:SF1">
    <property type="entry name" value="RIBOSOMAL PROTEIN L25_GLN-TRNA SYNTHETASE, ANTI-CODON-BINDING DOMAIN-CONTAINING PROTEIN"/>
    <property type="match status" value="1"/>
</dbReference>
<dbReference type="InterPro" id="IPR020057">
    <property type="entry name" value="Ribosomal_bL25_b-dom"/>
</dbReference>
<evidence type="ECO:0000256" key="1">
    <source>
        <dbReference type="ARBA" id="ARBA00022730"/>
    </source>
</evidence>
<feature type="domain" description="Large ribosomal subunit protein bL25 beta" evidence="8">
    <location>
        <begin position="100"/>
        <end position="184"/>
    </location>
</feature>
<dbReference type="GO" id="GO:0005840">
    <property type="term" value="C:ribosome"/>
    <property type="evidence" value="ECO:0007669"/>
    <property type="project" value="UniProtKB-KW"/>
</dbReference>
<protein>
    <recommendedName>
        <fullName evidence="5">Large ribosomal subunit protein bL25</fullName>
    </recommendedName>
    <alternativeName>
        <fullName evidence="5">General stress protein CTC</fullName>
    </alternativeName>
</protein>
<dbReference type="Gene3D" id="2.170.120.20">
    <property type="entry name" value="Ribosomal protein L25, beta domain"/>
    <property type="match status" value="1"/>
</dbReference>
<dbReference type="SUPFAM" id="SSF50715">
    <property type="entry name" value="Ribosomal protein L25-like"/>
    <property type="match status" value="1"/>
</dbReference>
<dbReference type="RefSeq" id="WP_338738710.1">
    <property type="nucleotide sequence ID" value="NZ_CP146612.1"/>
</dbReference>
<accession>A0ABZ2J502</accession>
<dbReference type="InterPro" id="IPR029751">
    <property type="entry name" value="Ribosomal_L25_dom"/>
</dbReference>
<keyword evidence="4 5" id="KW-0687">Ribonucleoprotein</keyword>
<evidence type="ECO:0000259" key="8">
    <source>
        <dbReference type="Pfam" id="PF14693"/>
    </source>
</evidence>
<organism evidence="9 10">
    <name type="scientific">Candidatus Dehalogenimonas loeffleri</name>
    <dbReference type="NCBI Taxonomy" id="3127115"/>
    <lineage>
        <taxon>Bacteria</taxon>
        <taxon>Bacillati</taxon>
        <taxon>Chloroflexota</taxon>
        <taxon>Dehalococcoidia</taxon>
        <taxon>Dehalococcoidales</taxon>
        <taxon>Dehalococcoidaceae</taxon>
        <taxon>Dehalogenimonas</taxon>
    </lineage>
</organism>
<dbReference type="Gene3D" id="2.40.240.10">
    <property type="entry name" value="Ribosomal Protein L25, Chain P"/>
    <property type="match status" value="1"/>
</dbReference>
<evidence type="ECO:0000256" key="3">
    <source>
        <dbReference type="ARBA" id="ARBA00022980"/>
    </source>
</evidence>
<feature type="compositionally biased region" description="Low complexity" evidence="6">
    <location>
        <begin position="193"/>
        <end position="211"/>
    </location>
</feature>
<dbReference type="Proteomes" id="UP001375370">
    <property type="component" value="Chromosome"/>
</dbReference>